<accession>A0A7R9ZUM6</accession>
<evidence type="ECO:0000256" key="8">
    <source>
        <dbReference type="SAM" id="MobiDB-lite"/>
    </source>
</evidence>
<feature type="region of interest" description="Disordered" evidence="8">
    <location>
        <begin position="1"/>
        <end position="50"/>
    </location>
</feature>
<dbReference type="PANTHER" id="PTHR45810:SF1">
    <property type="entry name" value="HISTONE H3-LIKE CENTROMERIC PROTEIN A"/>
    <property type="match status" value="1"/>
</dbReference>
<evidence type="ECO:0000256" key="3">
    <source>
        <dbReference type="ARBA" id="ARBA00010343"/>
    </source>
</evidence>
<evidence type="ECO:0000256" key="4">
    <source>
        <dbReference type="ARBA" id="ARBA00022454"/>
    </source>
</evidence>
<comment type="similarity">
    <text evidence="3">Belongs to the histone H3 family.</text>
</comment>
<gene>
    <name evidence="10" type="ORF">PBAH0796_LOCUS245</name>
</gene>
<dbReference type="GO" id="GO:0046982">
    <property type="term" value="F:protein heterodimerization activity"/>
    <property type="evidence" value="ECO:0007669"/>
    <property type="project" value="InterPro"/>
</dbReference>
<comment type="subcellular location">
    <subcellularLocation>
        <location evidence="2">Chromosome</location>
    </subcellularLocation>
    <subcellularLocation>
        <location evidence="1">Nucleus</location>
    </subcellularLocation>
</comment>
<dbReference type="SMART" id="SM00428">
    <property type="entry name" value="H3"/>
    <property type="match status" value="1"/>
</dbReference>
<dbReference type="InterPro" id="IPR009072">
    <property type="entry name" value="Histone-fold"/>
</dbReference>
<keyword evidence="7" id="KW-0544">Nucleosome core</keyword>
<dbReference type="GO" id="GO:0005634">
    <property type="term" value="C:nucleus"/>
    <property type="evidence" value="ECO:0007669"/>
    <property type="project" value="UniProtKB-SubCell"/>
</dbReference>
<feature type="compositionally biased region" description="Basic and acidic residues" evidence="8">
    <location>
        <begin position="1"/>
        <end position="18"/>
    </location>
</feature>
<dbReference type="CDD" id="cd22911">
    <property type="entry name" value="HFD_H3"/>
    <property type="match status" value="1"/>
</dbReference>
<dbReference type="Gene3D" id="1.10.20.10">
    <property type="entry name" value="Histone, subunit A"/>
    <property type="match status" value="1"/>
</dbReference>
<keyword evidence="6" id="KW-0539">Nucleus</keyword>
<dbReference type="GO" id="GO:0003677">
    <property type="term" value="F:DNA binding"/>
    <property type="evidence" value="ECO:0007669"/>
    <property type="project" value="UniProtKB-KW"/>
</dbReference>
<name>A0A7R9ZUM6_9DINO</name>
<dbReference type="PANTHER" id="PTHR45810">
    <property type="entry name" value="HISTONE H3.2"/>
    <property type="match status" value="1"/>
</dbReference>
<keyword evidence="4" id="KW-0158">Chromosome</keyword>
<evidence type="ECO:0000256" key="7">
    <source>
        <dbReference type="ARBA" id="ARBA00023269"/>
    </source>
</evidence>
<keyword evidence="5" id="KW-0238">DNA-binding</keyword>
<reference evidence="10" key="1">
    <citation type="submission" date="2021-01" db="EMBL/GenBank/DDBJ databases">
        <authorList>
            <person name="Corre E."/>
            <person name="Pelletier E."/>
            <person name="Niang G."/>
            <person name="Scheremetjew M."/>
            <person name="Finn R."/>
            <person name="Kale V."/>
            <person name="Holt S."/>
            <person name="Cochrane G."/>
            <person name="Meng A."/>
            <person name="Brown T."/>
            <person name="Cohen L."/>
        </authorList>
    </citation>
    <scope>NUCLEOTIDE SEQUENCE</scope>
    <source>
        <strain evidence="10">Pbaha01</strain>
    </source>
</reference>
<dbReference type="GO" id="GO:0030527">
    <property type="term" value="F:structural constituent of chromatin"/>
    <property type="evidence" value="ECO:0007669"/>
    <property type="project" value="InterPro"/>
</dbReference>
<protein>
    <recommendedName>
        <fullName evidence="9">Core Histone H2A/H2B/H3 domain-containing protein</fullName>
    </recommendedName>
</protein>
<dbReference type="SUPFAM" id="SSF47113">
    <property type="entry name" value="Histone-fold"/>
    <property type="match status" value="1"/>
</dbReference>
<evidence type="ECO:0000256" key="6">
    <source>
        <dbReference type="ARBA" id="ARBA00023242"/>
    </source>
</evidence>
<evidence type="ECO:0000256" key="2">
    <source>
        <dbReference type="ARBA" id="ARBA00004286"/>
    </source>
</evidence>
<evidence type="ECO:0000259" key="9">
    <source>
        <dbReference type="Pfam" id="PF00125"/>
    </source>
</evidence>
<evidence type="ECO:0000313" key="10">
    <source>
        <dbReference type="EMBL" id="CAD8344507.1"/>
    </source>
</evidence>
<evidence type="ECO:0000256" key="1">
    <source>
        <dbReference type="ARBA" id="ARBA00004123"/>
    </source>
</evidence>
<feature type="compositionally biased region" description="Polar residues" evidence="8">
    <location>
        <begin position="33"/>
        <end position="48"/>
    </location>
</feature>
<sequence>MARTKAEAREAIQQERAKGAGSTKKGTSKSKKVQSASVGDSRQSSTFASPGVAVRCPNGIRALREIREYQASTELLIRKLSFQRLVRELCMKVGSSPFRFEVQALLALQEAAEMFLTGVFEDAALLALHGHRVTIQKRDLQLSRRIRSGDAPGSRAASARFEGTASMQA</sequence>
<dbReference type="InterPro" id="IPR000164">
    <property type="entry name" value="Histone_H3/CENP-A"/>
</dbReference>
<organism evidence="10">
    <name type="scientific">Pyrodinium bahamense</name>
    <dbReference type="NCBI Taxonomy" id="73915"/>
    <lineage>
        <taxon>Eukaryota</taxon>
        <taxon>Sar</taxon>
        <taxon>Alveolata</taxon>
        <taxon>Dinophyceae</taxon>
        <taxon>Gonyaulacales</taxon>
        <taxon>Pyrocystaceae</taxon>
        <taxon>Pyrodinium</taxon>
    </lineage>
</organism>
<dbReference type="AlphaFoldDB" id="A0A7R9ZUM6"/>
<feature type="region of interest" description="Disordered" evidence="8">
    <location>
        <begin position="147"/>
        <end position="169"/>
    </location>
</feature>
<dbReference type="InterPro" id="IPR007125">
    <property type="entry name" value="H2A/H2B/H3"/>
</dbReference>
<dbReference type="FunFam" id="1.10.20.10:FF:000085">
    <property type="entry name" value="Histone H3.2"/>
    <property type="match status" value="1"/>
</dbReference>
<feature type="domain" description="Core Histone H2A/H2B/H3" evidence="9">
    <location>
        <begin position="61"/>
        <end position="146"/>
    </location>
</feature>
<dbReference type="EMBL" id="HBEG01000476">
    <property type="protein sequence ID" value="CAD8344507.1"/>
    <property type="molecule type" value="Transcribed_RNA"/>
</dbReference>
<dbReference type="Pfam" id="PF00125">
    <property type="entry name" value="Histone"/>
    <property type="match status" value="1"/>
</dbReference>
<dbReference type="GO" id="GO:0000786">
    <property type="term" value="C:nucleosome"/>
    <property type="evidence" value="ECO:0007669"/>
    <property type="project" value="UniProtKB-KW"/>
</dbReference>
<evidence type="ECO:0000256" key="5">
    <source>
        <dbReference type="ARBA" id="ARBA00023125"/>
    </source>
</evidence>
<proteinExistence type="inferred from homology"/>